<proteinExistence type="predicted"/>
<evidence type="ECO:0000313" key="3">
    <source>
        <dbReference type="EMBL" id="QHT32540.1"/>
    </source>
</evidence>
<feature type="compositionally biased region" description="Low complexity" evidence="1">
    <location>
        <begin position="12"/>
        <end position="28"/>
    </location>
</feature>
<dbReference type="PIRSF" id="PIRSF000705">
    <property type="entry name" value="DNK"/>
    <property type="match status" value="1"/>
</dbReference>
<name>A0A6C0EWC2_9ZZZZ</name>
<dbReference type="SUPFAM" id="SSF52540">
    <property type="entry name" value="P-loop containing nucleoside triphosphate hydrolases"/>
    <property type="match status" value="1"/>
</dbReference>
<dbReference type="Pfam" id="PF01712">
    <property type="entry name" value="dNK"/>
    <property type="match status" value="1"/>
</dbReference>
<dbReference type="EMBL" id="MN738944">
    <property type="protein sequence ID" value="QHT32540.1"/>
    <property type="molecule type" value="Genomic_DNA"/>
</dbReference>
<dbReference type="InterPro" id="IPR027417">
    <property type="entry name" value="P-loop_NTPase"/>
</dbReference>
<dbReference type="InterPro" id="IPR031314">
    <property type="entry name" value="DNK_dom"/>
</dbReference>
<dbReference type="GO" id="GO:0005737">
    <property type="term" value="C:cytoplasm"/>
    <property type="evidence" value="ECO:0007669"/>
    <property type="project" value="TreeGrafter"/>
</dbReference>
<dbReference type="GO" id="GO:0005524">
    <property type="term" value="F:ATP binding"/>
    <property type="evidence" value="ECO:0007669"/>
    <property type="project" value="InterPro"/>
</dbReference>
<evidence type="ECO:0000256" key="1">
    <source>
        <dbReference type="SAM" id="MobiDB-lite"/>
    </source>
</evidence>
<dbReference type="Gene3D" id="3.40.50.300">
    <property type="entry name" value="P-loop containing nucleotide triphosphate hydrolases"/>
    <property type="match status" value="1"/>
</dbReference>
<feature type="domain" description="Deoxynucleoside kinase" evidence="2">
    <location>
        <begin position="34"/>
        <end position="238"/>
    </location>
</feature>
<protein>
    <recommendedName>
        <fullName evidence="2">Deoxynucleoside kinase domain-containing protein</fullName>
    </recommendedName>
</protein>
<organism evidence="3">
    <name type="scientific">viral metagenome</name>
    <dbReference type="NCBI Taxonomy" id="1070528"/>
    <lineage>
        <taxon>unclassified sequences</taxon>
        <taxon>metagenomes</taxon>
        <taxon>organismal metagenomes</taxon>
    </lineage>
</organism>
<reference evidence="3" key="1">
    <citation type="journal article" date="2020" name="Nature">
        <title>Giant virus diversity and host interactions through global metagenomics.</title>
        <authorList>
            <person name="Schulz F."/>
            <person name="Roux S."/>
            <person name="Paez-Espino D."/>
            <person name="Jungbluth S."/>
            <person name="Walsh D.A."/>
            <person name="Denef V.J."/>
            <person name="McMahon K.D."/>
            <person name="Konstantinidis K.T."/>
            <person name="Eloe-Fadrosh E.A."/>
            <person name="Kyrpides N.C."/>
            <person name="Woyke T."/>
        </authorList>
    </citation>
    <scope>NUCLEOTIDE SEQUENCE</scope>
    <source>
        <strain evidence="3">GVMAG-M-3300009161-30</strain>
    </source>
</reference>
<evidence type="ECO:0000259" key="2">
    <source>
        <dbReference type="Pfam" id="PF01712"/>
    </source>
</evidence>
<dbReference type="InterPro" id="IPR002624">
    <property type="entry name" value="DCK/DGK"/>
</dbReference>
<dbReference type="CDD" id="cd01673">
    <property type="entry name" value="dNK"/>
    <property type="match status" value="1"/>
</dbReference>
<dbReference type="AlphaFoldDB" id="A0A6C0EWC2"/>
<feature type="region of interest" description="Disordered" evidence="1">
    <location>
        <begin position="1"/>
        <end position="28"/>
    </location>
</feature>
<dbReference type="PANTHER" id="PTHR10513">
    <property type="entry name" value="DEOXYNUCLEOSIDE KINASE"/>
    <property type="match status" value="1"/>
</dbReference>
<accession>A0A6C0EWC2</accession>
<dbReference type="GO" id="GO:0019136">
    <property type="term" value="F:deoxynucleoside kinase activity"/>
    <property type="evidence" value="ECO:0007669"/>
    <property type="project" value="InterPro"/>
</dbReference>
<sequence length="267" mass="31084">MQEFRENARMMSGTTTTTSSSSSSSSNSNGFKIVSIEGNIGSGKSTLLAHLQKTFENYSNIIFLKEPVDDWESIKDNEGKTMIQKFYADQERYSFSFQMMAYISRLALLKTAIKENPNAIIITERSLYTDKYVFAKMLFESGKIEDVNYQIYSRWFDTFAEECPVDKVIYVNADPEICHERIARRSRMGEDVIPLEYLQQCHEYHENMIHNVLHNQEDDYKRQLILNGNINIFDHDDQLKKWVRDIHAFIGYVGEPTLDRDGVAIEY</sequence>
<dbReference type="InterPro" id="IPR050566">
    <property type="entry name" value="Deoxyribonucleoside_kinase"/>
</dbReference>
<dbReference type="PANTHER" id="PTHR10513:SF35">
    <property type="entry name" value="DEOXYADENOSINE KINASE"/>
    <property type="match status" value="1"/>
</dbReference>